<dbReference type="PANTHER" id="PTHR47169">
    <property type="entry name" value="OS01G0541250 PROTEIN"/>
    <property type="match status" value="1"/>
</dbReference>
<evidence type="ECO:0000313" key="2">
    <source>
        <dbReference type="EMBL" id="VFU00797.1"/>
    </source>
</evidence>
<dbReference type="GO" id="GO:0003676">
    <property type="term" value="F:nucleic acid binding"/>
    <property type="evidence" value="ECO:0007669"/>
    <property type="project" value="InterPro"/>
</dbReference>
<evidence type="ECO:0000313" key="3">
    <source>
        <dbReference type="Proteomes" id="UP000332933"/>
    </source>
</evidence>
<dbReference type="Proteomes" id="UP000332933">
    <property type="component" value="Unassembled WGS sequence"/>
</dbReference>
<organism evidence="2 3">
    <name type="scientific">Aphanomyces stellatus</name>
    <dbReference type="NCBI Taxonomy" id="120398"/>
    <lineage>
        <taxon>Eukaryota</taxon>
        <taxon>Sar</taxon>
        <taxon>Stramenopiles</taxon>
        <taxon>Oomycota</taxon>
        <taxon>Saprolegniomycetes</taxon>
        <taxon>Saprolegniales</taxon>
        <taxon>Verrucalvaceae</taxon>
        <taxon>Aphanomyces</taxon>
    </lineage>
</organism>
<dbReference type="InterPro" id="IPR036397">
    <property type="entry name" value="RNaseH_sf"/>
</dbReference>
<dbReference type="AlphaFoldDB" id="A0A485LPM8"/>
<evidence type="ECO:0000313" key="1">
    <source>
        <dbReference type="EMBL" id="KAF0683812.1"/>
    </source>
</evidence>
<name>A0A485LPM8_9STRA</name>
<sequence>MGARELTDNEREAILREVLLRSNGTYMKRPPNGFGNEMASKYNCDDRTIRRVLQRAKEQGALDGNMAVSVTSRKKGHVGRKKAFTPDQVKAKLFGVPLEDRTTLRSIALKTGIKLATLHRYLRLGIFKSHSSSIRPMLTDANKYARLTFATKMVGSNMAMDPIMDCVHLDEKWFYITRETRKFYLVPGEKGPDRKCKSKRHITKVMFLSAVARPRYLDDTGEWWDGKIGTWPFTEVTPAVRSSVNRPAGTLETKSTNVTKNVYRTFLVERVLPAIVLKWPGPRNVKL</sequence>
<reference evidence="1" key="2">
    <citation type="submission" date="2019-06" db="EMBL/GenBank/DDBJ databases">
        <title>Genomics analysis of Aphanomyces spp. identifies a new class of oomycete effector associated with host adaptation.</title>
        <authorList>
            <person name="Gaulin E."/>
        </authorList>
    </citation>
    <scope>NUCLEOTIDE SEQUENCE</scope>
    <source>
        <strain evidence="1">CBS 578.67</strain>
    </source>
</reference>
<reference evidence="2 3" key="1">
    <citation type="submission" date="2019-03" db="EMBL/GenBank/DDBJ databases">
        <authorList>
            <person name="Gaulin E."/>
            <person name="Dumas B."/>
        </authorList>
    </citation>
    <scope>NUCLEOTIDE SEQUENCE [LARGE SCALE GENOMIC DNA]</scope>
    <source>
        <strain evidence="2">CBS 568.67</strain>
    </source>
</reference>
<gene>
    <name evidence="2" type="primary">Aste57867_24155</name>
    <name evidence="1" type="ORF">As57867_024081</name>
    <name evidence="2" type="ORF">ASTE57867_24155</name>
</gene>
<proteinExistence type="predicted"/>
<dbReference type="PANTHER" id="PTHR47169:SF2">
    <property type="entry name" value="OS01G0541250 PROTEIN"/>
    <property type="match status" value="1"/>
</dbReference>
<dbReference type="EMBL" id="CAADRA010007391">
    <property type="protein sequence ID" value="VFU00797.1"/>
    <property type="molecule type" value="Genomic_DNA"/>
</dbReference>
<protein>
    <submittedName>
        <fullName evidence="2">Aste57867_24155 protein</fullName>
    </submittedName>
</protein>
<dbReference type="Gene3D" id="3.30.420.10">
    <property type="entry name" value="Ribonuclease H-like superfamily/Ribonuclease H"/>
    <property type="match status" value="1"/>
</dbReference>
<dbReference type="OrthoDB" id="73883at2759"/>
<accession>A0A485LPM8</accession>
<dbReference type="EMBL" id="VJMH01007365">
    <property type="protein sequence ID" value="KAF0683812.1"/>
    <property type="molecule type" value="Genomic_DNA"/>
</dbReference>
<keyword evidence="3" id="KW-1185">Reference proteome</keyword>